<evidence type="ECO:0000259" key="3">
    <source>
        <dbReference type="Pfam" id="PF12881"/>
    </source>
</evidence>
<feature type="region of interest" description="Disordered" evidence="2">
    <location>
        <begin position="157"/>
        <end position="181"/>
    </location>
</feature>
<accession>A0A8C2W5N8</accession>
<feature type="domain" description="Nuclear Testis protein N-terminal" evidence="3">
    <location>
        <begin position="14"/>
        <end position="705"/>
    </location>
</feature>
<name>A0A8C2W5N8_CHILA</name>
<sequence>MALEGAPPVLQPDMPLNNGVILSPSCILPPLPPVPVPVQQLHWKLLPPPFGNAPLPQPKPLVLSPFPGIPVVAGHGGYGLKGAGPCIITAQAGTAGRPPGSLLTQVVLTQGPLIIGAPGVLHRVVQHPAPWVVRAPPMTTMVAAPIGVNAYADNRVRPRGLRPPTIPPVPSNTSGANKVPPPRWDCGEGGLATSQANASPDHTYKSARVYENFRHWQYFKTLLRRHLPHTPDVEAVSCFLVPMLRSLSRQQPTMSVEEGLRIGVREWDRRSNSERTTFYEVAAEFMRFEATEEMKDPRLLLMGRLLDCPLPAPRRSDPPRSSDVVQQPGCSLRQTGSKAQAPCPSARKCQQSQETKVPDDIPPEAMREYIDTMDSLEVGHLLAMGQPDENQKEEQQQEEHEKYPDPDLLSYCDELCSQEDFVTKVEAVINPQFLVEAESTDIERDIILAVGQTLEEEHRLTPEQLVEKRLLGSEAKGDVCRPWSQAASQSATHQSAEQDDCDPEQRADKETCLTPKASQVPKKLQATDEEFPGSEVPAILHRQQSPDPLGTSDPSSIPQDLAPRCALGLRGSSPTVEPFEPVSGLGEDEGDFSNLFFLLASPRQLLPWEWPQAPGPEVDLLCPEGPTPQASPPQGGDLSPNFPPSAKSKKRVLTGGSAPVRKMSCPGPSCEVSGGQDLAQGPVPPLWPQKGRCNKLGSQRRRKRH</sequence>
<dbReference type="Pfam" id="PF12881">
    <property type="entry name" value="NUT"/>
    <property type="match status" value="1"/>
</dbReference>
<dbReference type="InterPro" id="IPR024310">
    <property type="entry name" value="NUT"/>
</dbReference>
<dbReference type="AlphaFoldDB" id="A0A8C2W5N8"/>
<evidence type="ECO:0000256" key="1">
    <source>
        <dbReference type="ARBA" id="ARBA00010586"/>
    </source>
</evidence>
<proteinExistence type="inferred from homology"/>
<feature type="region of interest" description="Disordered" evidence="2">
    <location>
        <begin position="387"/>
        <end position="407"/>
    </location>
</feature>
<feature type="region of interest" description="Disordered" evidence="2">
    <location>
        <begin position="614"/>
        <end position="705"/>
    </location>
</feature>
<dbReference type="PANTHER" id="PTHR22879">
    <property type="entry name" value="NUT FAMILY MEMBER 1"/>
    <property type="match status" value="1"/>
</dbReference>
<feature type="region of interest" description="Disordered" evidence="2">
    <location>
        <begin position="311"/>
        <end position="362"/>
    </location>
</feature>
<protein>
    <submittedName>
        <fullName evidence="4">NUT family member 2G</fullName>
    </submittedName>
</protein>
<feature type="compositionally biased region" description="Polar residues" evidence="2">
    <location>
        <begin position="324"/>
        <end position="338"/>
    </location>
</feature>
<reference evidence="4" key="1">
    <citation type="submission" date="2025-08" db="UniProtKB">
        <authorList>
            <consortium name="Ensembl"/>
        </authorList>
    </citation>
    <scope>IDENTIFICATION</scope>
</reference>
<evidence type="ECO:0000313" key="5">
    <source>
        <dbReference type="Proteomes" id="UP000694398"/>
    </source>
</evidence>
<dbReference type="InterPro" id="IPR024309">
    <property type="entry name" value="NUT_N"/>
</dbReference>
<feature type="compositionally biased region" description="Low complexity" evidence="2">
    <location>
        <begin position="484"/>
        <end position="495"/>
    </location>
</feature>
<organism evidence="4 5">
    <name type="scientific">Chinchilla lanigera</name>
    <name type="common">Long-tailed chinchilla</name>
    <name type="synonym">Chinchilla villidera</name>
    <dbReference type="NCBI Taxonomy" id="34839"/>
    <lineage>
        <taxon>Eukaryota</taxon>
        <taxon>Metazoa</taxon>
        <taxon>Chordata</taxon>
        <taxon>Craniata</taxon>
        <taxon>Vertebrata</taxon>
        <taxon>Euteleostomi</taxon>
        <taxon>Mammalia</taxon>
        <taxon>Eutheria</taxon>
        <taxon>Euarchontoglires</taxon>
        <taxon>Glires</taxon>
        <taxon>Rodentia</taxon>
        <taxon>Hystricomorpha</taxon>
        <taxon>Chinchillidae</taxon>
        <taxon>Chinchilla</taxon>
    </lineage>
</organism>
<evidence type="ECO:0000256" key="2">
    <source>
        <dbReference type="SAM" id="MobiDB-lite"/>
    </source>
</evidence>
<dbReference type="GeneTree" id="ENSGT00410000025793"/>
<comment type="similarity">
    <text evidence="1">Belongs to the NUT family.</text>
</comment>
<reference evidence="4" key="2">
    <citation type="submission" date="2025-09" db="UniProtKB">
        <authorList>
            <consortium name="Ensembl"/>
        </authorList>
    </citation>
    <scope>IDENTIFICATION</scope>
</reference>
<gene>
    <name evidence="4" type="primary">LOC102024584</name>
</gene>
<feature type="region of interest" description="Disordered" evidence="2">
    <location>
        <begin position="482"/>
        <end position="531"/>
    </location>
</feature>
<dbReference type="RefSeq" id="XP_013369444.1">
    <property type="nucleotide sequence ID" value="XM_013513990.1"/>
</dbReference>
<dbReference type="PANTHER" id="PTHR22879:SF14">
    <property type="entry name" value="NUT FAMILY MEMBER 2A-RELATED"/>
    <property type="match status" value="1"/>
</dbReference>
<dbReference type="Proteomes" id="UP000694398">
    <property type="component" value="Unassembled WGS sequence"/>
</dbReference>
<keyword evidence="5" id="KW-1185">Reference proteome</keyword>
<dbReference type="OMA" id="GACNIIV"/>
<dbReference type="OrthoDB" id="9634453at2759"/>
<evidence type="ECO:0000313" key="4">
    <source>
        <dbReference type="Ensembl" id="ENSCLAP00000024647.1"/>
    </source>
</evidence>
<dbReference type="GeneID" id="102024584"/>
<dbReference type="Ensembl" id="ENSCLAT00000024885.1">
    <property type="protein sequence ID" value="ENSCLAP00000024647.1"/>
    <property type="gene ID" value="ENSCLAG00000016927.1"/>
</dbReference>
<feature type="compositionally biased region" description="Basic and acidic residues" evidence="2">
    <location>
        <begin position="389"/>
        <end position="405"/>
    </location>
</feature>